<feature type="transmembrane region" description="Helical" evidence="1">
    <location>
        <begin position="360"/>
        <end position="380"/>
    </location>
</feature>
<dbReference type="OrthoDB" id="2157530at2759"/>
<dbReference type="Proteomes" id="UP000054516">
    <property type="component" value="Unassembled WGS sequence"/>
</dbReference>
<dbReference type="STRING" id="77044.A0A1W2TSA1"/>
<dbReference type="EMBL" id="DF977508">
    <property type="protein sequence ID" value="GAP91398.1"/>
    <property type="molecule type" value="Genomic_DNA"/>
</dbReference>
<evidence type="ECO:0000259" key="2">
    <source>
        <dbReference type="Pfam" id="PF06985"/>
    </source>
</evidence>
<reference evidence="3" key="1">
    <citation type="submission" date="2016-03" db="EMBL/GenBank/DDBJ databases">
        <title>Draft genome sequence of Rosellinia necatrix.</title>
        <authorList>
            <person name="Kanematsu S."/>
        </authorList>
    </citation>
    <scope>NUCLEOTIDE SEQUENCE [LARGE SCALE GENOMIC DNA]</scope>
    <source>
        <strain evidence="3">W97</strain>
    </source>
</reference>
<dbReference type="InterPro" id="IPR010730">
    <property type="entry name" value="HET"/>
</dbReference>
<organism evidence="3">
    <name type="scientific">Rosellinia necatrix</name>
    <name type="common">White root-rot fungus</name>
    <dbReference type="NCBI Taxonomy" id="77044"/>
    <lineage>
        <taxon>Eukaryota</taxon>
        <taxon>Fungi</taxon>
        <taxon>Dikarya</taxon>
        <taxon>Ascomycota</taxon>
        <taxon>Pezizomycotina</taxon>
        <taxon>Sordariomycetes</taxon>
        <taxon>Xylariomycetidae</taxon>
        <taxon>Xylariales</taxon>
        <taxon>Xylariaceae</taxon>
        <taxon>Rosellinia</taxon>
    </lineage>
</organism>
<dbReference type="OMA" id="ITWESIA"/>
<dbReference type="PANTHER" id="PTHR24148">
    <property type="entry name" value="ANKYRIN REPEAT DOMAIN-CONTAINING PROTEIN 39 HOMOLOG-RELATED"/>
    <property type="match status" value="1"/>
</dbReference>
<feature type="transmembrane region" description="Helical" evidence="1">
    <location>
        <begin position="387"/>
        <end position="412"/>
    </location>
</feature>
<gene>
    <name evidence="3" type="ORF">SAMD00023353_6300420</name>
</gene>
<dbReference type="AlphaFoldDB" id="A0A1W2TSA1"/>
<dbReference type="PANTHER" id="PTHR24148:SF73">
    <property type="entry name" value="HET DOMAIN PROTEIN (AFU_ORTHOLOGUE AFUA_8G01020)"/>
    <property type="match status" value="1"/>
</dbReference>
<sequence length="802" mass="90159">MSGAKAAPAENLGGLYSLLNLPKGTRAIRVLDLETTGAEIDADTIRGTLRVVDLESNPRFVALSYVWGTSSAPSKKLRCGRYSTNITDNCWEALRHLCCQPVEGSDLGRNDDGSITIWVDAVCIDQQNDEEKFDQIPLMGAIYAQAHSVCIWLGPGTPETDEAIRYLRVAGWQEFLQEDGEFRYRIPGRSIVWKAVVQLLFIRPFHIIKKSGLIPTAFRRAVNGRGFPDIHGDIHPESLVQILSNTWTNRIWTLQEAVLARNLWVRCGRQSLNWRTVLYSVAYLDWVDRNFTLYHFTQDACQKWRAILSLWLLINRPSRGAINARTGWDALSVDFATAMPEYHKFLDEVKSLGSALGTCVFWAAFLPIPGWFSVLIYGFATFRSTVVLVFLGIGVLLGPVVAGLSIGLLGLFSGARWFDGYQGRTIQSSVDATSAMVQEILRRKCTDPRDRSYGVQAVCSKLGMSFRAADSRTSAQQLYTELSVRLLDWTGDLNLLLCASGSVGGQPSWAMDFQDEQPRWIKYRDFIGGGIEASQPQAPSSRRIGYRPLSAKDLFFGFKGPWANCTPRTRMNSINIHNQKELHVEGYEIGRISWRGAPFTLIENLPTRRKDKYGRIRESNPVPVSEVLRHDMEIFQLAIRGIRRDDALWHTYNAQPDYIFDDGKSKKPEANRLRRSISWPGIIDRTCSRPVSEALGILWQNKDTGWEYFIHICNNLYRKRRTFCIVEGSGGRYLGNCAVNAEPGDLVCLIDGVVLPLVIRKQGSTNYTIVSAVPLNSPRVMSGLLWKGLVDQGGARSRFILI</sequence>
<keyword evidence="1" id="KW-1133">Transmembrane helix</keyword>
<evidence type="ECO:0000256" key="1">
    <source>
        <dbReference type="SAM" id="Phobius"/>
    </source>
</evidence>
<keyword evidence="1" id="KW-0472">Membrane</keyword>
<proteinExistence type="predicted"/>
<protein>
    <recommendedName>
        <fullName evidence="2">Heterokaryon incompatibility domain-containing protein</fullName>
    </recommendedName>
</protein>
<dbReference type="InterPro" id="IPR052895">
    <property type="entry name" value="HetReg/Transcr_Mod"/>
</dbReference>
<evidence type="ECO:0000313" key="3">
    <source>
        <dbReference type="EMBL" id="GAP91398.1"/>
    </source>
</evidence>
<keyword evidence="1" id="KW-0812">Transmembrane</keyword>
<evidence type="ECO:0000313" key="4">
    <source>
        <dbReference type="Proteomes" id="UP000054516"/>
    </source>
</evidence>
<feature type="domain" description="Heterokaryon incompatibility" evidence="2">
    <location>
        <begin position="60"/>
        <end position="256"/>
    </location>
</feature>
<accession>A0A1W2TSA1</accession>
<dbReference type="Pfam" id="PF06985">
    <property type="entry name" value="HET"/>
    <property type="match status" value="1"/>
</dbReference>
<keyword evidence="4" id="KW-1185">Reference proteome</keyword>
<name>A0A1W2TSA1_ROSNE</name>